<protein>
    <recommendedName>
        <fullName evidence="7">PRA1 family protein</fullName>
    </recommendedName>
</protein>
<dbReference type="Pfam" id="PF03208">
    <property type="entry name" value="PRA1"/>
    <property type="match status" value="1"/>
</dbReference>
<dbReference type="OrthoDB" id="63113at2759"/>
<dbReference type="STRING" id="74649.A0A2P6PVJ2"/>
<comment type="function">
    <text evidence="1 7">May be involved in both secretory and endocytic intracellular trafficking in the endosomal/prevacuolar compartments.</text>
</comment>
<evidence type="ECO:0000256" key="1">
    <source>
        <dbReference type="ARBA" id="ARBA00002501"/>
    </source>
</evidence>
<name>A0A2P6PVJ2_ROSCH</name>
<dbReference type="InterPro" id="IPR004895">
    <property type="entry name" value="Prenylated_rab_accept_PRA1"/>
</dbReference>
<keyword evidence="9" id="KW-1185">Reference proteome</keyword>
<evidence type="ECO:0000256" key="4">
    <source>
        <dbReference type="ARBA" id="ARBA00022692"/>
    </source>
</evidence>
<reference evidence="8 9" key="1">
    <citation type="journal article" date="2018" name="Nat. Genet.">
        <title>The Rosa genome provides new insights in the design of modern roses.</title>
        <authorList>
            <person name="Bendahmane M."/>
        </authorList>
    </citation>
    <scope>NUCLEOTIDE SEQUENCE [LARGE SCALE GENOMIC DNA]</scope>
    <source>
        <strain evidence="9">cv. Old Blush</strain>
    </source>
</reference>
<evidence type="ECO:0000256" key="7">
    <source>
        <dbReference type="RuleBase" id="RU363107"/>
    </source>
</evidence>
<dbReference type="PANTHER" id="PTHR19317:SF84">
    <property type="entry name" value="PRA1 FAMILY PROTEIN"/>
    <property type="match status" value="1"/>
</dbReference>
<dbReference type="OMA" id="FRVNYTF"/>
<evidence type="ECO:0000256" key="6">
    <source>
        <dbReference type="ARBA" id="ARBA00023136"/>
    </source>
</evidence>
<dbReference type="Proteomes" id="UP000238479">
    <property type="component" value="Chromosome 6"/>
</dbReference>
<comment type="similarity">
    <text evidence="3 7">Belongs to the PRA1 family.</text>
</comment>
<comment type="caution">
    <text evidence="8">The sequence shown here is derived from an EMBL/GenBank/DDBJ whole genome shotgun (WGS) entry which is preliminary data.</text>
</comment>
<keyword evidence="7" id="KW-0813">Transport</keyword>
<keyword evidence="6 7" id="KW-0472">Membrane</keyword>
<dbReference type="GO" id="GO:0016192">
    <property type="term" value="P:vesicle-mediated transport"/>
    <property type="evidence" value="ECO:0007669"/>
    <property type="project" value="TreeGrafter"/>
</dbReference>
<organism evidence="8 9">
    <name type="scientific">Rosa chinensis</name>
    <name type="common">China rose</name>
    <dbReference type="NCBI Taxonomy" id="74649"/>
    <lineage>
        <taxon>Eukaryota</taxon>
        <taxon>Viridiplantae</taxon>
        <taxon>Streptophyta</taxon>
        <taxon>Embryophyta</taxon>
        <taxon>Tracheophyta</taxon>
        <taxon>Spermatophyta</taxon>
        <taxon>Magnoliopsida</taxon>
        <taxon>eudicotyledons</taxon>
        <taxon>Gunneridae</taxon>
        <taxon>Pentapetalae</taxon>
        <taxon>rosids</taxon>
        <taxon>fabids</taxon>
        <taxon>Rosales</taxon>
        <taxon>Rosaceae</taxon>
        <taxon>Rosoideae</taxon>
        <taxon>Rosoideae incertae sedis</taxon>
        <taxon>Rosa</taxon>
    </lineage>
</organism>
<dbReference type="PANTHER" id="PTHR19317">
    <property type="entry name" value="PRENYLATED RAB ACCEPTOR 1-RELATED"/>
    <property type="match status" value="1"/>
</dbReference>
<dbReference type="AlphaFoldDB" id="A0A2P6PVJ2"/>
<dbReference type="Gramene" id="PRQ25957">
    <property type="protein sequence ID" value="PRQ25957"/>
    <property type="gene ID" value="RchiOBHm_Chr6g0289341"/>
</dbReference>
<keyword evidence="4 7" id="KW-0812">Transmembrane</keyword>
<comment type="subcellular location">
    <subcellularLocation>
        <location evidence="2">Endomembrane system</location>
        <topology evidence="2">Multi-pass membrane protein</topology>
    </subcellularLocation>
    <subcellularLocation>
        <location evidence="7">Membrane</location>
        <topology evidence="7">Multi-pass membrane protein</topology>
    </subcellularLocation>
</comment>
<feature type="transmembrane region" description="Helical" evidence="7">
    <location>
        <begin position="129"/>
        <end position="149"/>
    </location>
</feature>
<gene>
    <name evidence="8" type="ORF">RchiOBHm_Chr6g0289341</name>
</gene>
<evidence type="ECO:0000313" key="8">
    <source>
        <dbReference type="EMBL" id="PRQ25957.1"/>
    </source>
</evidence>
<accession>A0A2P6PVJ2</accession>
<dbReference type="GO" id="GO:0005794">
    <property type="term" value="C:Golgi apparatus"/>
    <property type="evidence" value="ECO:0007669"/>
    <property type="project" value="TreeGrafter"/>
</dbReference>
<evidence type="ECO:0000256" key="2">
    <source>
        <dbReference type="ARBA" id="ARBA00004127"/>
    </source>
</evidence>
<proteinExistence type="inferred from homology"/>
<feature type="transmembrane region" description="Helical" evidence="7">
    <location>
        <begin position="101"/>
        <end position="117"/>
    </location>
</feature>
<dbReference type="GO" id="GO:0005783">
    <property type="term" value="C:endoplasmic reticulum"/>
    <property type="evidence" value="ECO:0007669"/>
    <property type="project" value="UniProtKB-ARBA"/>
</dbReference>
<evidence type="ECO:0000256" key="5">
    <source>
        <dbReference type="ARBA" id="ARBA00022989"/>
    </source>
</evidence>
<dbReference type="GO" id="GO:0016020">
    <property type="term" value="C:membrane"/>
    <property type="evidence" value="ECO:0007669"/>
    <property type="project" value="UniProtKB-SubCell"/>
</dbReference>
<keyword evidence="5 7" id="KW-1133">Transmembrane helix</keyword>
<dbReference type="EMBL" id="PDCK01000044">
    <property type="protein sequence ID" value="PRQ25957.1"/>
    <property type="molecule type" value="Genomic_DNA"/>
</dbReference>
<evidence type="ECO:0000313" key="9">
    <source>
        <dbReference type="Proteomes" id="UP000238479"/>
    </source>
</evidence>
<evidence type="ECO:0000256" key="3">
    <source>
        <dbReference type="ARBA" id="ARBA00006483"/>
    </source>
</evidence>
<sequence length="203" mass="22401">MSSSNSKAAPYGTLPPPAAAAAAYTTPTTTFSRARDATQAVFATRRPWLELVQPFSSFTRPDTFGAATLRIKSNLSHFRVNYAMAVLFILFLSLLWHPVSLIVFLLVFVAWFFLYFFRDAPLVLFNWIVDDRIVLAVLALVTVVALVFTSVWLNVLVSILVGIALVLLHAAFRGTEDLYRDDLEGGGLFSVVGSPTRDGYTGF</sequence>
<feature type="transmembrane region" description="Helical" evidence="7">
    <location>
        <begin position="155"/>
        <end position="172"/>
    </location>
</feature>